<gene>
    <name evidence="1" type="ORF">SLEP1_g44653</name>
</gene>
<evidence type="ECO:0000313" key="2">
    <source>
        <dbReference type="Proteomes" id="UP001054252"/>
    </source>
</evidence>
<proteinExistence type="predicted"/>
<protein>
    <submittedName>
        <fullName evidence="1">Uncharacterized protein</fullName>
    </submittedName>
</protein>
<dbReference type="EMBL" id="BPVZ01000117">
    <property type="protein sequence ID" value="GKV36532.1"/>
    <property type="molecule type" value="Genomic_DNA"/>
</dbReference>
<accession>A0AAV5LIH0</accession>
<name>A0AAV5LIH0_9ROSI</name>
<dbReference type="AlphaFoldDB" id="A0AAV5LIH0"/>
<dbReference type="Proteomes" id="UP001054252">
    <property type="component" value="Unassembled WGS sequence"/>
</dbReference>
<keyword evidence="2" id="KW-1185">Reference proteome</keyword>
<reference evidence="1 2" key="1">
    <citation type="journal article" date="2021" name="Commun. Biol.">
        <title>The genome of Shorea leprosula (Dipterocarpaceae) highlights the ecological relevance of drought in aseasonal tropical rainforests.</title>
        <authorList>
            <person name="Ng K.K.S."/>
            <person name="Kobayashi M.J."/>
            <person name="Fawcett J.A."/>
            <person name="Hatakeyama M."/>
            <person name="Paape T."/>
            <person name="Ng C.H."/>
            <person name="Ang C.C."/>
            <person name="Tnah L.H."/>
            <person name="Lee C.T."/>
            <person name="Nishiyama T."/>
            <person name="Sese J."/>
            <person name="O'Brien M.J."/>
            <person name="Copetti D."/>
            <person name="Mohd Noor M.I."/>
            <person name="Ong R.C."/>
            <person name="Putra M."/>
            <person name="Sireger I.Z."/>
            <person name="Indrioko S."/>
            <person name="Kosugi Y."/>
            <person name="Izuno A."/>
            <person name="Isagi Y."/>
            <person name="Lee S.L."/>
            <person name="Shimizu K.K."/>
        </authorList>
    </citation>
    <scope>NUCLEOTIDE SEQUENCE [LARGE SCALE GENOMIC DNA]</scope>
    <source>
        <strain evidence="1">214</strain>
    </source>
</reference>
<evidence type="ECO:0000313" key="1">
    <source>
        <dbReference type="EMBL" id="GKV36532.1"/>
    </source>
</evidence>
<sequence>MVEKTLVQSEVLNIEEHVWCLEASLGKKIGYVALSNFAKSLP</sequence>
<organism evidence="1 2">
    <name type="scientific">Rubroshorea leprosula</name>
    <dbReference type="NCBI Taxonomy" id="152421"/>
    <lineage>
        <taxon>Eukaryota</taxon>
        <taxon>Viridiplantae</taxon>
        <taxon>Streptophyta</taxon>
        <taxon>Embryophyta</taxon>
        <taxon>Tracheophyta</taxon>
        <taxon>Spermatophyta</taxon>
        <taxon>Magnoliopsida</taxon>
        <taxon>eudicotyledons</taxon>
        <taxon>Gunneridae</taxon>
        <taxon>Pentapetalae</taxon>
        <taxon>rosids</taxon>
        <taxon>malvids</taxon>
        <taxon>Malvales</taxon>
        <taxon>Dipterocarpaceae</taxon>
        <taxon>Rubroshorea</taxon>
    </lineage>
</organism>
<comment type="caution">
    <text evidence="1">The sequence shown here is derived from an EMBL/GenBank/DDBJ whole genome shotgun (WGS) entry which is preliminary data.</text>
</comment>